<keyword evidence="2" id="KW-1133">Transmembrane helix</keyword>
<reference evidence="3" key="1">
    <citation type="submission" date="2017-04" db="EMBL/GenBank/DDBJ databases">
        <title>Unveiling RNA virosphere associated with marine microorganisms.</title>
        <authorList>
            <person name="Urayama S."/>
            <person name="Takaki Y."/>
            <person name="Nishi S."/>
            <person name="Yoshida Y."/>
            <person name="Deguchi S."/>
            <person name="Takai K."/>
            <person name="Nunoura T."/>
        </authorList>
    </citation>
    <scope>NUCLEOTIDE SEQUENCE</scope>
</reference>
<feature type="region of interest" description="Disordered" evidence="1">
    <location>
        <begin position="246"/>
        <end position="301"/>
    </location>
</feature>
<organism evidence="3">
    <name type="scientific">viral metagenome</name>
    <dbReference type="NCBI Taxonomy" id="1070528"/>
    <lineage>
        <taxon>unclassified sequences</taxon>
        <taxon>metagenomes</taxon>
        <taxon>organismal metagenomes</taxon>
    </lineage>
</organism>
<keyword evidence="2" id="KW-0812">Transmembrane</keyword>
<dbReference type="AlphaFoldDB" id="A0A2V0RHN9"/>
<proteinExistence type="predicted"/>
<feature type="region of interest" description="Disordered" evidence="1">
    <location>
        <begin position="198"/>
        <end position="232"/>
    </location>
</feature>
<keyword evidence="2" id="KW-0472">Membrane</keyword>
<evidence type="ECO:0000256" key="1">
    <source>
        <dbReference type="SAM" id="MobiDB-lite"/>
    </source>
</evidence>
<sequence>MSLQKIRDTAPGLTPTDNRQLYLSLLTNSVDCLSYAYDNIKNLNDRWSQAVMMVTSIGALITSILTIANFTGWPFEIVPIVIQTVAGMMSGWMRFYDFPKRMEGIVNAKHSTNDVRERVERAAAVDEQLWDQICGAFKLIDSVLTPLEREKSQKMAFKLHKQKRKREAQLAAFLYKSVDELTHMKIDISKGLTKKKRHTLFGSSGDTTNEELGSTGSDSSVPTDLDTPKSSKEGLSLFLRKKAFVPGNSESKSDEEDKTDSTTSEKDNHADLELTIMAKQPEIEGVDNLQRMGNSDDDNEDVRKLKEYLGTGQDVDSD</sequence>
<evidence type="ECO:0000313" key="3">
    <source>
        <dbReference type="EMBL" id="GBH22028.1"/>
    </source>
</evidence>
<feature type="compositionally biased region" description="Polar residues" evidence="1">
    <location>
        <begin position="201"/>
        <end position="222"/>
    </location>
</feature>
<feature type="compositionally biased region" description="Basic and acidic residues" evidence="1">
    <location>
        <begin position="259"/>
        <end position="272"/>
    </location>
</feature>
<protein>
    <submittedName>
        <fullName evidence="3">Uncharacterized protein</fullName>
    </submittedName>
</protein>
<accession>A0A2V0RHN9</accession>
<feature type="transmembrane region" description="Helical" evidence="2">
    <location>
        <begin position="50"/>
        <end position="71"/>
    </location>
</feature>
<comment type="caution">
    <text evidence="3">The sequence shown here is derived from an EMBL/GenBank/DDBJ whole genome shotgun (WGS) entry which is preliminary data.</text>
</comment>
<name>A0A2V0RHN9_9ZZZZ</name>
<evidence type="ECO:0000256" key="2">
    <source>
        <dbReference type="SAM" id="Phobius"/>
    </source>
</evidence>
<dbReference type="EMBL" id="BDQA01000552">
    <property type="protein sequence ID" value="GBH22028.1"/>
    <property type="molecule type" value="Genomic_RNA"/>
</dbReference>